<sequence>MVSGVDKSDGLKNSIRSAVGTAKITLSGLKGYLESLKGIGDDKKVVEVTSQQNGVSANSDALKIAYKALKGIVEIS</sequence>
<evidence type="ECO:0000256" key="8">
    <source>
        <dbReference type="RuleBase" id="RU363105"/>
    </source>
</evidence>
<dbReference type="PATRIC" id="fig|1432657.3.peg.1787"/>
<protein>
    <recommendedName>
        <fullName evidence="8">Variable large protein</fullName>
    </recommendedName>
</protein>
<evidence type="ECO:0000256" key="1">
    <source>
        <dbReference type="ARBA" id="ARBA00003932"/>
    </source>
</evidence>
<comment type="caution">
    <text evidence="9">The sequence shown here is derived from an EMBL/GenBank/DDBJ whole genome shotgun (WGS) entry which is preliminary data.</text>
</comment>
<keyword evidence="6 8" id="KW-0998">Cell outer membrane</keyword>
<evidence type="ECO:0000256" key="5">
    <source>
        <dbReference type="ARBA" id="ARBA00023139"/>
    </source>
</evidence>
<gene>
    <name evidence="9" type="ORF">BDCR2A_01916</name>
</gene>
<organism evidence="9 10">
    <name type="scientific">Borrelia duttonii CR2A</name>
    <dbReference type="NCBI Taxonomy" id="1432657"/>
    <lineage>
        <taxon>Bacteria</taxon>
        <taxon>Pseudomonadati</taxon>
        <taxon>Spirochaetota</taxon>
        <taxon>Spirochaetia</taxon>
        <taxon>Spirochaetales</taxon>
        <taxon>Borreliaceae</taxon>
        <taxon>Borrelia</taxon>
    </lineage>
</organism>
<evidence type="ECO:0000256" key="3">
    <source>
        <dbReference type="ARBA" id="ARBA00022729"/>
    </source>
</evidence>
<dbReference type="Proteomes" id="UP000019148">
    <property type="component" value="Unassembled WGS sequence"/>
</dbReference>
<evidence type="ECO:0000313" key="9">
    <source>
        <dbReference type="EMBL" id="ETZ17163.1"/>
    </source>
</evidence>
<keyword evidence="7 8" id="KW-0449">Lipoprotein</keyword>
<dbReference type="Pfam" id="PF00921">
    <property type="entry name" value="Lipoprotein_2"/>
    <property type="match status" value="1"/>
</dbReference>
<comment type="subcellular location">
    <subcellularLocation>
        <location evidence="2 8">Cell outer membrane</location>
        <topology evidence="2 8">Lipid-anchor</topology>
    </subcellularLocation>
</comment>
<keyword evidence="3" id="KW-0732">Signal</keyword>
<accession>W6TFW4</accession>
<proteinExistence type="predicted"/>
<dbReference type="GO" id="GO:0009279">
    <property type="term" value="C:cell outer membrane"/>
    <property type="evidence" value="ECO:0007669"/>
    <property type="project" value="UniProtKB-SubCell"/>
</dbReference>
<comment type="function">
    <text evidence="1 8">The Vlp and Vsp proteins are antigenically distinct proteins, only one vlp or vsp gene is transcriptionally active at any one time. Switching between these genes is a mechanism of host immune response evasion.</text>
</comment>
<evidence type="ECO:0000256" key="7">
    <source>
        <dbReference type="ARBA" id="ARBA00023288"/>
    </source>
</evidence>
<evidence type="ECO:0000313" key="10">
    <source>
        <dbReference type="Proteomes" id="UP000019148"/>
    </source>
</evidence>
<evidence type="ECO:0000256" key="6">
    <source>
        <dbReference type="ARBA" id="ARBA00023237"/>
    </source>
</evidence>
<reference evidence="9 10" key="1">
    <citation type="submission" date="2013-12" db="EMBL/GenBank/DDBJ databases">
        <title>Comparative genomics of relapsing fever spirochetes.</title>
        <authorList>
            <person name="Schwan T.G."/>
            <person name="Raffel S.J."/>
            <person name="Porcella S.F."/>
        </authorList>
    </citation>
    <scope>NUCLEOTIDE SEQUENCE [LARGE SCALE GENOMIC DNA]</scope>
    <source>
        <strain evidence="9 10">CR2A</strain>
    </source>
</reference>
<evidence type="ECO:0000256" key="4">
    <source>
        <dbReference type="ARBA" id="ARBA00023136"/>
    </source>
</evidence>
<dbReference type="AlphaFoldDB" id="W6TFW4"/>
<dbReference type="SUPFAM" id="SSF74748">
    <property type="entry name" value="Variable surface antigen VlsE"/>
    <property type="match status" value="1"/>
</dbReference>
<keyword evidence="4 8" id="KW-0472">Membrane</keyword>
<dbReference type="InterPro" id="IPR000680">
    <property type="entry name" value="Borrelia_lipo"/>
</dbReference>
<keyword evidence="5 8" id="KW-0564">Palmitate</keyword>
<dbReference type="EMBL" id="AZIT01000090">
    <property type="protein sequence ID" value="ETZ17163.1"/>
    <property type="molecule type" value="Genomic_DNA"/>
</dbReference>
<name>W6TFW4_9SPIR</name>
<evidence type="ECO:0000256" key="2">
    <source>
        <dbReference type="ARBA" id="ARBA00004459"/>
    </source>
</evidence>